<feature type="domain" description="AB hydrolase-1" evidence="2">
    <location>
        <begin position="16"/>
        <end position="241"/>
    </location>
</feature>
<keyword evidence="3" id="KW-0378">Hydrolase</keyword>
<accession>A0A2X4U6V2</accession>
<dbReference type="STRING" id="1219011.GCA_001895045_02330"/>
<evidence type="ECO:0000313" key="3">
    <source>
        <dbReference type="EMBL" id="SQI34711.1"/>
    </source>
</evidence>
<dbReference type="SUPFAM" id="SSF53474">
    <property type="entry name" value="alpha/beta-Hydrolases"/>
    <property type="match status" value="1"/>
</dbReference>
<sequence length="282" mass="29755">MTVPLHYTQHGDPAAPTVLLLGSLGSDSTMWVPQIPALVEKWHVLAVDHRGHGHSSPPPDGPYAMADLASDVIALLDSLGLDAVHYIGLSLGGAIGQWIAAHHPERIRSLALLCTAPAFPPSGPWLDRAAAVRTEGVDSIAEAVVSRWFSPEFAERHPEVLARYVRMVEATTDEGYAACCEALANWDGRADAAHIVAPTLVIAGAQDPATPPSTMQALADTVAGSEFVVVDPGAHLANVEQPDLVTTLLVEHISRAQDRAAAQDTPHMQSPARGATRKGTVS</sequence>
<dbReference type="GO" id="GO:0047570">
    <property type="term" value="F:3-oxoadipate enol-lactonase activity"/>
    <property type="evidence" value="ECO:0007669"/>
    <property type="project" value="UniProtKB-EC"/>
</dbReference>
<gene>
    <name evidence="3" type="primary">catD_1</name>
    <name evidence="3" type="ORF">NCTC10994_02883</name>
</gene>
<evidence type="ECO:0000256" key="1">
    <source>
        <dbReference type="SAM" id="MobiDB-lite"/>
    </source>
</evidence>
<dbReference type="AlphaFoldDB" id="A0A2X4U6V2"/>
<evidence type="ECO:0000313" key="4">
    <source>
        <dbReference type="Proteomes" id="UP000249091"/>
    </source>
</evidence>
<proteinExistence type="predicted"/>
<dbReference type="PRINTS" id="PR00111">
    <property type="entry name" value="ABHYDROLASE"/>
</dbReference>
<dbReference type="InterPro" id="IPR029058">
    <property type="entry name" value="AB_hydrolase_fold"/>
</dbReference>
<protein>
    <submittedName>
        <fullName evidence="3">3-oxoadipate enol-lactone hydrolase/4-carboxymuconolactone decarboxylase</fullName>
        <ecNumber evidence="3">3.1.1.24</ecNumber>
    </submittedName>
</protein>
<dbReference type="PANTHER" id="PTHR43798:SF29">
    <property type="entry name" value="AB HYDROLASE-1 DOMAIN-CONTAINING PROTEIN"/>
    <property type="match status" value="1"/>
</dbReference>
<evidence type="ECO:0000259" key="2">
    <source>
        <dbReference type="Pfam" id="PF00561"/>
    </source>
</evidence>
<dbReference type="EMBL" id="LS483468">
    <property type="protein sequence ID" value="SQI34711.1"/>
    <property type="molecule type" value="Genomic_DNA"/>
</dbReference>
<dbReference type="Proteomes" id="UP000249091">
    <property type="component" value="Chromosome 1"/>
</dbReference>
<organism evidence="3 4">
    <name type="scientific">Rhodococcus coprophilus</name>
    <dbReference type="NCBI Taxonomy" id="38310"/>
    <lineage>
        <taxon>Bacteria</taxon>
        <taxon>Bacillati</taxon>
        <taxon>Actinomycetota</taxon>
        <taxon>Actinomycetes</taxon>
        <taxon>Mycobacteriales</taxon>
        <taxon>Nocardiaceae</taxon>
        <taxon>Rhodococcus</taxon>
    </lineage>
</organism>
<dbReference type="EC" id="3.1.1.24" evidence="3"/>
<dbReference type="InterPro" id="IPR000073">
    <property type="entry name" value="AB_hydrolase_1"/>
</dbReference>
<dbReference type="NCBIfam" id="TIGR02427">
    <property type="entry name" value="protocat_pcaD"/>
    <property type="match status" value="1"/>
</dbReference>
<dbReference type="PANTHER" id="PTHR43798">
    <property type="entry name" value="MONOACYLGLYCEROL LIPASE"/>
    <property type="match status" value="1"/>
</dbReference>
<reference evidence="3 4" key="1">
    <citation type="submission" date="2018-06" db="EMBL/GenBank/DDBJ databases">
        <authorList>
            <consortium name="Pathogen Informatics"/>
            <person name="Doyle S."/>
        </authorList>
    </citation>
    <scope>NUCLEOTIDE SEQUENCE [LARGE SCALE GENOMIC DNA]</scope>
    <source>
        <strain evidence="3 4">NCTC10994</strain>
    </source>
</reference>
<feature type="region of interest" description="Disordered" evidence="1">
    <location>
        <begin position="257"/>
        <end position="282"/>
    </location>
</feature>
<dbReference type="InterPro" id="IPR050266">
    <property type="entry name" value="AB_hydrolase_sf"/>
</dbReference>
<dbReference type="Pfam" id="PF00561">
    <property type="entry name" value="Abhydrolase_1"/>
    <property type="match status" value="1"/>
</dbReference>
<dbReference type="InterPro" id="IPR026968">
    <property type="entry name" value="PcaD/CatD"/>
</dbReference>
<dbReference type="GO" id="GO:0042952">
    <property type="term" value="P:beta-ketoadipate pathway"/>
    <property type="evidence" value="ECO:0007669"/>
    <property type="project" value="InterPro"/>
</dbReference>
<keyword evidence="4" id="KW-1185">Reference proteome</keyword>
<dbReference type="Gene3D" id="3.40.50.1820">
    <property type="entry name" value="alpha/beta hydrolase"/>
    <property type="match status" value="1"/>
</dbReference>
<name>A0A2X4U6V2_9NOCA</name>
<dbReference type="KEGG" id="rcr:NCTC10994_02883"/>